<dbReference type="InterPro" id="IPR015807">
    <property type="entry name" value="His-tRNA-ligase"/>
</dbReference>
<evidence type="ECO:0000256" key="7">
    <source>
        <dbReference type="ARBA" id="ARBA00022917"/>
    </source>
</evidence>
<dbReference type="GO" id="GO:0006427">
    <property type="term" value="P:histidyl-tRNA aminoacylation"/>
    <property type="evidence" value="ECO:0007669"/>
    <property type="project" value="UniProtKB-UniRule"/>
</dbReference>
<dbReference type="EMBL" id="CP003345">
    <property type="protein sequence ID" value="AFM03599.1"/>
    <property type="molecule type" value="Genomic_DNA"/>
</dbReference>
<dbReference type="PANTHER" id="PTHR11476">
    <property type="entry name" value="HISTIDYL-TRNA SYNTHETASE"/>
    <property type="match status" value="1"/>
</dbReference>
<feature type="binding site" evidence="11">
    <location>
        <position position="149"/>
    </location>
    <ligand>
        <name>L-histidine</name>
        <dbReference type="ChEBI" id="CHEBI:57595"/>
    </ligand>
</feature>
<dbReference type="STRING" id="880071.Fleli_1161"/>
<dbReference type="RefSeq" id="WP_014797056.1">
    <property type="nucleotide sequence ID" value="NC_018018.1"/>
</dbReference>
<evidence type="ECO:0000256" key="4">
    <source>
        <dbReference type="ARBA" id="ARBA00022598"/>
    </source>
</evidence>
<organism evidence="13 14">
    <name type="scientific">Bernardetia litoralis (strain ATCC 23117 / DSM 6794 / NBRC 15988 / NCIMB 1366 / Fx l1 / Sio-4)</name>
    <name type="common">Flexibacter litoralis</name>
    <dbReference type="NCBI Taxonomy" id="880071"/>
    <lineage>
        <taxon>Bacteria</taxon>
        <taxon>Pseudomonadati</taxon>
        <taxon>Bacteroidota</taxon>
        <taxon>Cytophagia</taxon>
        <taxon>Cytophagales</taxon>
        <taxon>Bernardetiaceae</taxon>
        <taxon>Bernardetia</taxon>
    </lineage>
</organism>
<feature type="binding site" evidence="11">
    <location>
        <position position="153"/>
    </location>
    <ligand>
        <name>L-histidine</name>
        <dbReference type="ChEBI" id="CHEBI:57595"/>
    </ligand>
</feature>
<dbReference type="Gene3D" id="3.30.930.10">
    <property type="entry name" value="Bira Bifunctional Protein, Domain 2"/>
    <property type="match status" value="1"/>
</dbReference>
<dbReference type="PATRIC" id="fig|880071.3.peg.1133"/>
<dbReference type="KEGG" id="fli:Fleli_1161"/>
<dbReference type="eggNOG" id="COG0124">
    <property type="taxonomic scope" value="Bacteria"/>
</dbReference>
<gene>
    <name evidence="10" type="primary">hisS</name>
    <name evidence="13" type="ordered locus">Fleli_1161</name>
</gene>
<reference evidence="14" key="1">
    <citation type="submission" date="2012-06" db="EMBL/GenBank/DDBJ databases">
        <title>The complete genome of Flexibacter litoralis DSM 6794.</title>
        <authorList>
            <person name="Lucas S."/>
            <person name="Copeland A."/>
            <person name="Lapidus A."/>
            <person name="Glavina del Rio T."/>
            <person name="Dalin E."/>
            <person name="Tice H."/>
            <person name="Bruce D."/>
            <person name="Goodwin L."/>
            <person name="Pitluck S."/>
            <person name="Peters L."/>
            <person name="Ovchinnikova G."/>
            <person name="Lu M."/>
            <person name="Kyrpides N."/>
            <person name="Mavromatis K."/>
            <person name="Ivanova N."/>
            <person name="Brettin T."/>
            <person name="Detter J.C."/>
            <person name="Han C."/>
            <person name="Larimer F."/>
            <person name="Land M."/>
            <person name="Hauser L."/>
            <person name="Markowitz V."/>
            <person name="Cheng J.-F."/>
            <person name="Hugenholtz P."/>
            <person name="Woyke T."/>
            <person name="Wu D."/>
            <person name="Spring S."/>
            <person name="Lang E."/>
            <person name="Kopitz M."/>
            <person name="Brambilla E."/>
            <person name="Klenk H.-P."/>
            <person name="Eisen J.A."/>
        </authorList>
    </citation>
    <scope>NUCLEOTIDE SEQUENCE [LARGE SCALE GENOMIC DNA]</scope>
    <source>
        <strain evidence="14">ATCC 23117 / DSM 6794 / NBRC 15988 / NCIMB 1366 / Sio-4</strain>
    </source>
</reference>
<evidence type="ECO:0000256" key="5">
    <source>
        <dbReference type="ARBA" id="ARBA00022741"/>
    </source>
</evidence>
<dbReference type="FunFam" id="3.30.930.10:FF:000093">
    <property type="entry name" value="Histidine--tRNA ligase"/>
    <property type="match status" value="1"/>
</dbReference>
<evidence type="ECO:0000259" key="12">
    <source>
        <dbReference type="PROSITE" id="PS50862"/>
    </source>
</evidence>
<dbReference type="NCBIfam" id="TIGR00442">
    <property type="entry name" value="hisS"/>
    <property type="match status" value="1"/>
</dbReference>
<keyword evidence="5 10" id="KW-0547">Nucleotide-binding</keyword>
<sequence length="461" mass="52864">MKKPSVPQGMRDFSPNQMLKRQWLFDSIKKVFIKYGFLPLETPTMENLDSLTGKYGDEGDQLLFRVLNSGDFLKDVKKKDAQKKVEELDYKEITTKVSKRGLRYDLTVPFARYVVQHQSEITFPFRRFQIQPVWRADRPQKGRYREFYQCDADVVGSDSLINEAELLQMADEVFQKLNLKVTIKLNSRKILQGLSEVVGFPEKMTEITVAIDKLDKIGWEGVEKELTERELSETAISKIQEFIEFMTHKNTTFNQEKLEYLKSFFSGNAAGEAGIIELEQVQQFLQGIPFVNNLEIDPTLARGLGYYTGCIYEIKADEAEMGSIGGGGRYDDLTGIFGLKGHSGVGISFGIERIYDVLEELALFPKDVSESTKVIFLAFDESARIWSLPFVRRLRDRNIATEVYTENKNIKKQFDYANKRNIPFCVIVGENEMKTGQLAVKNMIEGSQEMMSIDELIEKFS</sequence>
<evidence type="ECO:0000256" key="1">
    <source>
        <dbReference type="ARBA" id="ARBA00008226"/>
    </source>
</evidence>
<dbReference type="AlphaFoldDB" id="I4AI14"/>
<evidence type="ECO:0000256" key="10">
    <source>
        <dbReference type="HAMAP-Rule" id="MF_00127"/>
    </source>
</evidence>
<feature type="binding site" evidence="11">
    <location>
        <begin position="306"/>
        <end position="307"/>
    </location>
    <ligand>
        <name>L-histidine</name>
        <dbReference type="ChEBI" id="CHEBI:57595"/>
    </ligand>
</feature>
<feature type="binding site" evidence="11">
    <location>
        <position position="302"/>
    </location>
    <ligand>
        <name>L-histidine</name>
        <dbReference type="ChEBI" id="CHEBI:57595"/>
    </ligand>
</feature>
<proteinExistence type="inferred from homology"/>
<dbReference type="GO" id="GO:0005737">
    <property type="term" value="C:cytoplasm"/>
    <property type="evidence" value="ECO:0007669"/>
    <property type="project" value="UniProtKB-SubCell"/>
</dbReference>
<keyword evidence="6 10" id="KW-0067">ATP-binding</keyword>
<dbReference type="GO" id="GO:0005524">
    <property type="term" value="F:ATP binding"/>
    <property type="evidence" value="ECO:0007669"/>
    <property type="project" value="UniProtKB-UniRule"/>
</dbReference>
<comment type="subunit">
    <text evidence="2 10">Homodimer.</text>
</comment>
<dbReference type="CDD" id="cd00859">
    <property type="entry name" value="HisRS_anticodon"/>
    <property type="match status" value="1"/>
</dbReference>
<dbReference type="InterPro" id="IPR036621">
    <property type="entry name" value="Anticodon-bd_dom_sf"/>
</dbReference>
<dbReference type="EC" id="6.1.1.21" evidence="10"/>
<dbReference type="PANTHER" id="PTHR11476:SF7">
    <property type="entry name" value="HISTIDINE--TRNA LIGASE"/>
    <property type="match status" value="1"/>
</dbReference>
<dbReference type="GO" id="GO:0004821">
    <property type="term" value="F:histidine-tRNA ligase activity"/>
    <property type="evidence" value="ECO:0007669"/>
    <property type="project" value="UniProtKB-UniRule"/>
</dbReference>
<dbReference type="InterPro" id="IPR033656">
    <property type="entry name" value="HisRS_anticodon"/>
</dbReference>
<evidence type="ECO:0000256" key="8">
    <source>
        <dbReference type="ARBA" id="ARBA00023146"/>
    </source>
</evidence>
<feature type="binding site" evidence="11">
    <location>
        <position position="135"/>
    </location>
    <ligand>
        <name>L-histidine</name>
        <dbReference type="ChEBI" id="CHEBI:57595"/>
    </ligand>
</feature>
<dbReference type="OrthoDB" id="9800814at2"/>
<dbReference type="PROSITE" id="PS50862">
    <property type="entry name" value="AA_TRNA_LIGASE_II"/>
    <property type="match status" value="1"/>
</dbReference>
<keyword evidence="4 10" id="KW-0436">Ligase</keyword>
<dbReference type="SUPFAM" id="SSF52954">
    <property type="entry name" value="Class II aaRS ABD-related"/>
    <property type="match status" value="1"/>
</dbReference>
<dbReference type="PIRSF" id="PIRSF001549">
    <property type="entry name" value="His-tRNA_synth"/>
    <property type="match status" value="1"/>
</dbReference>
<dbReference type="InterPro" id="IPR004154">
    <property type="entry name" value="Anticodon-bd"/>
</dbReference>
<dbReference type="InterPro" id="IPR006195">
    <property type="entry name" value="aa-tRNA-synth_II"/>
</dbReference>
<accession>I4AI14</accession>
<keyword evidence="7 10" id="KW-0648">Protein biosynthesis</keyword>
<evidence type="ECO:0000256" key="3">
    <source>
        <dbReference type="ARBA" id="ARBA00022490"/>
    </source>
</evidence>
<comment type="catalytic activity">
    <reaction evidence="9 10">
        <text>tRNA(His) + L-histidine + ATP = L-histidyl-tRNA(His) + AMP + diphosphate + H(+)</text>
        <dbReference type="Rhea" id="RHEA:17313"/>
        <dbReference type="Rhea" id="RHEA-COMP:9665"/>
        <dbReference type="Rhea" id="RHEA-COMP:9689"/>
        <dbReference type="ChEBI" id="CHEBI:15378"/>
        <dbReference type="ChEBI" id="CHEBI:30616"/>
        <dbReference type="ChEBI" id="CHEBI:33019"/>
        <dbReference type="ChEBI" id="CHEBI:57595"/>
        <dbReference type="ChEBI" id="CHEBI:78442"/>
        <dbReference type="ChEBI" id="CHEBI:78527"/>
        <dbReference type="ChEBI" id="CHEBI:456215"/>
        <dbReference type="EC" id="6.1.1.21"/>
    </reaction>
</comment>
<feature type="domain" description="Aminoacyl-transfer RNA synthetases class-II family profile" evidence="12">
    <location>
        <begin position="1"/>
        <end position="389"/>
    </location>
</feature>
<evidence type="ECO:0000256" key="11">
    <source>
        <dbReference type="PIRSR" id="PIRSR001549-1"/>
    </source>
</evidence>
<evidence type="ECO:0000256" key="9">
    <source>
        <dbReference type="ARBA" id="ARBA00047639"/>
    </source>
</evidence>
<comment type="similarity">
    <text evidence="1 10">Belongs to the class-II aminoacyl-tRNA synthetase family.</text>
</comment>
<name>I4AI14_BERLS</name>
<keyword evidence="3 10" id="KW-0963">Cytoplasm</keyword>
<dbReference type="InterPro" id="IPR004516">
    <property type="entry name" value="HisRS/HisZ"/>
</dbReference>
<protein>
    <recommendedName>
        <fullName evidence="10">Histidine--tRNA ligase</fullName>
        <ecNumber evidence="10">6.1.1.21</ecNumber>
    </recommendedName>
    <alternativeName>
        <fullName evidence="10">Histidyl-tRNA synthetase</fullName>
        <shortName evidence="10">HisRS</shortName>
    </alternativeName>
</protein>
<dbReference type="Pfam" id="PF03129">
    <property type="entry name" value="HGTP_anticodon"/>
    <property type="match status" value="1"/>
</dbReference>
<evidence type="ECO:0000256" key="2">
    <source>
        <dbReference type="ARBA" id="ARBA00011738"/>
    </source>
</evidence>
<dbReference type="Proteomes" id="UP000006054">
    <property type="component" value="Chromosome"/>
</dbReference>
<dbReference type="Pfam" id="PF13393">
    <property type="entry name" value="tRNA-synt_His"/>
    <property type="match status" value="1"/>
</dbReference>
<dbReference type="InterPro" id="IPR045864">
    <property type="entry name" value="aa-tRNA-synth_II/BPL/LPL"/>
</dbReference>
<dbReference type="CDD" id="cd00773">
    <property type="entry name" value="HisRS-like_core"/>
    <property type="match status" value="1"/>
</dbReference>
<dbReference type="Gene3D" id="3.40.50.800">
    <property type="entry name" value="Anticodon-binding domain"/>
    <property type="match status" value="1"/>
</dbReference>
<dbReference type="HAMAP" id="MF_00127">
    <property type="entry name" value="His_tRNA_synth"/>
    <property type="match status" value="1"/>
</dbReference>
<evidence type="ECO:0000313" key="13">
    <source>
        <dbReference type="EMBL" id="AFM03599.1"/>
    </source>
</evidence>
<keyword evidence="14" id="KW-1185">Reference proteome</keyword>
<dbReference type="SUPFAM" id="SSF55681">
    <property type="entry name" value="Class II aaRS and biotin synthetases"/>
    <property type="match status" value="1"/>
</dbReference>
<dbReference type="InterPro" id="IPR041715">
    <property type="entry name" value="HisRS-like_core"/>
</dbReference>
<keyword evidence="8 10" id="KW-0030">Aminoacyl-tRNA synthetase</keyword>
<evidence type="ECO:0000313" key="14">
    <source>
        <dbReference type="Proteomes" id="UP000006054"/>
    </source>
</evidence>
<dbReference type="HOGENOM" id="CLU_025113_3_0_10"/>
<evidence type="ECO:0000256" key="6">
    <source>
        <dbReference type="ARBA" id="ARBA00022840"/>
    </source>
</evidence>
<feature type="binding site" evidence="11">
    <location>
        <begin position="105"/>
        <end position="107"/>
    </location>
    <ligand>
        <name>L-histidine</name>
        <dbReference type="ChEBI" id="CHEBI:57595"/>
    </ligand>
</feature>
<comment type="subcellular location">
    <subcellularLocation>
        <location evidence="10">Cytoplasm</location>
    </subcellularLocation>
</comment>